<reference evidence="1" key="2">
    <citation type="journal article" date="2022" name="New Phytol.">
        <title>Evolutionary transition to the ectomycorrhizal habit in the genomes of a hyperdiverse lineage of mushroom-forming fungi.</title>
        <authorList>
            <person name="Looney B."/>
            <person name="Miyauchi S."/>
            <person name="Morin E."/>
            <person name="Drula E."/>
            <person name="Courty P.E."/>
            <person name="Kohler A."/>
            <person name="Kuo A."/>
            <person name="LaButti K."/>
            <person name="Pangilinan J."/>
            <person name="Lipzen A."/>
            <person name="Riley R."/>
            <person name="Andreopoulos W."/>
            <person name="He G."/>
            <person name="Johnson J."/>
            <person name="Nolan M."/>
            <person name="Tritt A."/>
            <person name="Barry K.W."/>
            <person name="Grigoriev I.V."/>
            <person name="Nagy L.G."/>
            <person name="Hibbett D."/>
            <person name="Henrissat B."/>
            <person name="Matheny P.B."/>
            <person name="Labbe J."/>
            <person name="Martin F.M."/>
        </authorList>
    </citation>
    <scope>NUCLEOTIDE SEQUENCE</scope>
    <source>
        <strain evidence="1">EC-137</strain>
    </source>
</reference>
<comment type="caution">
    <text evidence="1">The sequence shown here is derived from an EMBL/GenBank/DDBJ whole genome shotgun (WGS) entry which is preliminary data.</text>
</comment>
<evidence type="ECO:0000313" key="1">
    <source>
        <dbReference type="EMBL" id="KAI0034950.1"/>
    </source>
</evidence>
<evidence type="ECO:0000313" key="2">
    <source>
        <dbReference type="Proteomes" id="UP000814128"/>
    </source>
</evidence>
<sequence length="330" mass="37413">MTTDHPANMSRPSSAPRPRPVYFPPGPSQQAQKRLLASPEPSTSRHYVPSIDENQWYYPSRGYGSDEDEPLGPSRSNWGRKDKRGARWMRQGKLAAWGPGLEEWEAEDRARKRIKQMLPEDDERSPSPPILPHLRSPSPPLVAPYPLPSLGRLNFTSFVMDRAVTHTFRSPLLSDLEAATNGLIEGETALRRALGKLWRAMSGVDARTEVVPKREDEEGEDEEDEGAQRIARAPDLTPAMHRLFVTPYQNGGLPVDPSLFSHPEQQVDMLERAIQQLRELEDDGREYVERLEEIREGLGDVRAQRDNVWKFVRTNAVRELQVQATEADAL</sequence>
<protein>
    <submittedName>
        <fullName evidence="1">Uncharacterized protein</fullName>
    </submittedName>
</protein>
<proteinExistence type="predicted"/>
<name>A0ACB8QTR4_9AGAM</name>
<organism evidence="1 2">
    <name type="scientific">Vararia minispora EC-137</name>
    <dbReference type="NCBI Taxonomy" id="1314806"/>
    <lineage>
        <taxon>Eukaryota</taxon>
        <taxon>Fungi</taxon>
        <taxon>Dikarya</taxon>
        <taxon>Basidiomycota</taxon>
        <taxon>Agaricomycotina</taxon>
        <taxon>Agaricomycetes</taxon>
        <taxon>Russulales</taxon>
        <taxon>Lachnocladiaceae</taxon>
        <taxon>Vararia</taxon>
    </lineage>
</organism>
<dbReference type="EMBL" id="MU273492">
    <property type="protein sequence ID" value="KAI0034950.1"/>
    <property type="molecule type" value="Genomic_DNA"/>
</dbReference>
<accession>A0ACB8QTR4</accession>
<gene>
    <name evidence="1" type="ORF">K488DRAFT_76957</name>
</gene>
<keyword evidence="2" id="KW-1185">Reference proteome</keyword>
<reference evidence="1" key="1">
    <citation type="submission" date="2021-02" db="EMBL/GenBank/DDBJ databases">
        <authorList>
            <consortium name="DOE Joint Genome Institute"/>
            <person name="Ahrendt S."/>
            <person name="Looney B.P."/>
            <person name="Miyauchi S."/>
            <person name="Morin E."/>
            <person name="Drula E."/>
            <person name="Courty P.E."/>
            <person name="Chicoki N."/>
            <person name="Fauchery L."/>
            <person name="Kohler A."/>
            <person name="Kuo A."/>
            <person name="Labutti K."/>
            <person name="Pangilinan J."/>
            <person name="Lipzen A."/>
            <person name="Riley R."/>
            <person name="Andreopoulos W."/>
            <person name="He G."/>
            <person name="Johnson J."/>
            <person name="Barry K.W."/>
            <person name="Grigoriev I.V."/>
            <person name="Nagy L."/>
            <person name="Hibbett D."/>
            <person name="Henrissat B."/>
            <person name="Matheny P.B."/>
            <person name="Labbe J."/>
            <person name="Martin F."/>
        </authorList>
    </citation>
    <scope>NUCLEOTIDE SEQUENCE</scope>
    <source>
        <strain evidence="1">EC-137</strain>
    </source>
</reference>
<dbReference type="Proteomes" id="UP000814128">
    <property type="component" value="Unassembled WGS sequence"/>
</dbReference>